<evidence type="ECO:0008006" key="3">
    <source>
        <dbReference type="Google" id="ProtNLM"/>
    </source>
</evidence>
<name>A0ABZ0PP76_9PROT</name>
<dbReference type="RefSeq" id="WP_318651201.1">
    <property type="nucleotide sequence ID" value="NZ_CP137852.1"/>
</dbReference>
<dbReference type="EMBL" id="CP137852">
    <property type="protein sequence ID" value="WPB87247.1"/>
    <property type="molecule type" value="Genomic_DNA"/>
</dbReference>
<dbReference type="Proteomes" id="UP001305521">
    <property type="component" value="Chromosome"/>
</dbReference>
<gene>
    <name evidence="1" type="ORF">R9Z33_10270</name>
</gene>
<protein>
    <recommendedName>
        <fullName evidence="3">Tellurite resistance protein TerB</fullName>
    </recommendedName>
</protein>
<proteinExistence type="predicted"/>
<dbReference type="SUPFAM" id="SSF158682">
    <property type="entry name" value="TerB-like"/>
    <property type="match status" value="1"/>
</dbReference>
<accession>A0ABZ0PP76</accession>
<sequence length="191" mass="20488">MSESILASRRAGLEEAFFARHNEELRQRMLQADAEKFRKEALMAATGIVDDAVLARLMALQIGTGTLAALTLVPMVLVAWADGAISAEEHRAILAGAKEAGLQQGGPALELLEAWLHTRPAPALFQAWKDYVAALTHTLTPEERRSLESSVLAQAHKVASATGSFLGLTSPISDSENKVLRELAASFHPPA</sequence>
<evidence type="ECO:0000313" key="1">
    <source>
        <dbReference type="EMBL" id="WPB87247.1"/>
    </source>
</evidence>
<keyword evidence="2" id="KW-1185">Reference proteome</keyword>
<organism evidence="1 2">
    <name type="scientific">Sediminicoccus rosea</name>
    <dbReference type="NCBI Taxonomy" id="1225128"/>
    <lineage>
        <taxon>Bacteria</taxon>
        <taxon>Pseudomonadati</taxon>
        <taxon>Pseudomonadota</taxon>
        <taxon>Alphaproteobacteria</taxon>
        <taxon>Acetobacterales</taxon>
        <taxon>Roseomonadaceae</taxon>
        <taxon>Sediminicoccus</taxon>
    </lineage>
</organism>
<dbReference type="InterPro" id="IPR029024">
    <property type="entry name" value="TerB-like"/>
</dbReference>
<evidence type="ECO:0000313" key="2">
    <source>
        <dbReference type="Proteomes" id="UP001305521"/>
    </source>
</evidence>
<reference evidence="1 2" key="1">
    <citation type="submission" date="2023-11" db="EMBL/GenBank/DDBJ databases">
        <title>Arctic aerobic anoxygenic photoheterotroph Sediminicoccus rosea KRV36 adapts its photosynthesis to long days of polar summer.</title>
        <authorList>
            <person name="Tomasch J."/>
            <person name="Kopejtka K."/>
            <person name="Bily T."/>
            <person name="Gardiner A.T."/>
            <person name="Gardian Z."/>
            <person name="Shivaramu S."/>
            <person name="Koblizek M."/>
            <person name="Engelhardt F."/>
            <person name="Kaftan D."/>
        </authorList>
    </citation>
    <scope>NUCLEOTIDE SEQUENCE [LARGE SCALE GENOMIC DNA]</scope>
    <source>
        <strain evidence="1 2">R-30</strain>
    </source>
</reference>